<organism evidence="2 3">
    <name type="scientific">Ceutorhynchus assimilis</name>
    <name type="common">cabbage seed weevil</name>
    <dbReference type="NCBI Taxonomy" id="467358"/>
    <lineage>
        <taxon>Eukaryota</taxon>
        <taxon>Metazoa</taxon>
        <taxon>Ecdysozoa</taxon>
        <taxon>Arthropoda</taxon>
        <taxon>Hexapoda</taxon>
        <taxon>Insecta</taxon>
        <taxon>Pterygota</taxon>
        <taxon>Neoptera</taxon>
        <taxon>Endopterygota</taxon>
        <taxon>Coleoptera</taxon>
        <taxon>Polyphaga</taxon>
        <taxon>Cucujiformia</taxon>
        <taxon>Curculionidae</taxon>
        <taxon>Ceutorhynchinae</taxon>
        <taxon>Ceutorhynchus</taxon>
    </lineage>
</organism>
<dbReference type="EMBL" id="OU892285">
    <property type="protein sequence ID" value="CAG9773577.1"/>
    <property type="molecule type" value="Genomic_DNA"/>
</dbReference>
<name>A0A9N9MXP7_9CUCU</name>
<keyword evidence="3" id="KW-1185">Reference proteome</keyword>
<dbReference type="Proteomes" id="UP001152799">
    <property type="component" value="Chromosome 9"/>
</dbReference>
<gene>
    <name evidence="2" type="ORF">CEUTPL_LOCUS13966</name>
</gene>
<dbReference type="InterPro" id="IPR006578">
    <property type="entry name" value="MADF-dom"/>
</dbReference>
<reference evidence="2" key="1">
    <citation type="submission" date="2022-01" db="EMBL/GenBank/DDBJ databases">
        <authorList>
            <person name="King R."/>
        </authorList>
    </citation>
    <scope>NUCLEOTIDE SEQUENCE</scope>
</reference>
<accession>A0A9N9MXP7</accession>
<evidence type="ECO:0000313" key="3">
    <source>
        <dbReference type="Proteomes" id="UP001152799"/>
    </source>
</evidence>
<evidence type="ECO:0000259" key="1">
    <source>
        <dbReference type="Pfam" id="PF10545"/>
    </source>
</evidence>
<protein>
    <recommendedName>
        <fullName evidence="1">MADF domain-containing protein</fullName>
    </recommendedName>
</protein>
<dbReference type="OrthoDB" id="6607069at2759"/>
<dbReference type="Pfam" id="PF10545">
    <property type="entry name" value="MADF_DNA_bdg"/>
    <property type="match status" value="1"/>
</dbReference>
<proteinExistence type="predicted"/>
<dbReference type="AlphaFoldDB" id="A0A9N9MXP7"/>
<sequence>MKSQCENILDHECFANIYDDNVHELVSDDQMVITIASKDTGTIVSIAKDVNVEATSLYTFNWEEDFIKHVQDRPPLYNLGLSLFKRTNAKKIHLWNEISNIYGGQFTPAELQKKWKYLRDCYDNVADLGWFLRFHAFVKTTGENLIIESTLEHNHEKQPNHLLTRQVLSQSVKRAAVDNPTEKPMKLISQELYKSDLESVTTHNITRSRKHAYHARTSILCKLHKNVQEFQEMIEGNEWAPQGVGPGAIAPPGAMVATALVETVRNATDKRKMLTKLLRKERNAKDPGSQIHFEDYDYAFRTEEAAITRVFCELLI</sequence>
<evidence type="ECO:0000313" key="2">
    <source>
        <dbReference type="EMBL" id="CAG9773577.1"/>
    </source>
</evidence>
<feature type="domain" description="MADF" evidence="1">
    <location>
        <begin position="66"/>
        <end position="123"/>
    </location>
</feature>